<feature type="domain" description="Porphobilinogen deaminase N-terminal" evidence="9">
    <location>
        <begin position="3"/>
        <end position="213"/>
    </location>
</feature>
<dbReference type="Gene3D" id="3.40.190.10">
    <property type="entry name" value="Periplasmic binding protein-like II"/>
    <property type="match status" value="2"/>
</dbReference>
<name>A0A4R3MJF8_9FIRM</name>
<dbReference type="Gene3D" id="3.30.160.40">
    <property type="entry name" value="Porphobilinogen deaminase, C-terminal domain"/>
    <property type="match status" value="1"/>
</dbReference>
<dbReference type="RefSeq" id="WP_132252494.1">
    <property type="nucleotide sequence ID" value="NZ_SMAL01000006.1"/>
</dbReference>
<evidence type="ECO:0000256" key="1">
    <source>
        <dbReference type="ARBA" id="ARBA00002869"/>
    </source>
</evidence>
<feature type="domain" description="Porphobilinogen deaminase C-terminal" evidence="10">
    <location>
        <begin position="230"/>
        <end position="296"/>
    </location>
</feature>
<evidence type="ECO:0000256" key="4">
    <source>
        <dbReference type="ARBA" id="ARBA00011245"/>
    </source>
</evidence>
<dbReference type="AlphaFoldDB" id="A0A4R3MJF8"/>
<dbReference type="PIRSF" id="PIRSF001438">
    <property type="entry name" value="4pyrrol_synth_OHMeBilane_synth"/>
    <property type="match status" value="1"/>
</dbReference>
<comment type="subunit">
    <text evidence="4 8">Monomer.</text>
</comment>
<dbReference type="OrthoDB" id="9810298at2"/>
<evidence type="ECO:0000256" key="3">
    <source>
        <dbReference type="ARBA" id="ARBA00005638"/>
    </source>
</evidence>
<evidence type="ECO:0000259" key="9">
    <source>
        <dbReference type="Pfam" id="PF01379"/>
    </source>
</evidence>
<dbReference type="InterPro" id="IPR022417">
    <property type="entry name" value="Porphobilin_deaminase_N"/>
</dbReference>
<dbReference type="FunFam" id="3.40.190.10:FF:000004">
    <property type="entry name" value="Porphobilinogen deaminase"/>
    <property type="match status" value="1"/>
</dbReference>
<keyword evidence="6 8" id="KW-0627">Porphyrin biosynthesis</keyword>
<sequence length="301" mass="33452">MKLIVGSRGSKLALAQTQWVIDQLKEHYRDLVVDIEVIKTKGDRIQNVSLNKIGGKGVFVKEIEAALLDGSIDFAVHSMKDMPSEIPEELVFAPSPIREDPRDVIVTKHLVNKVQDLPQGAVIGTGSKRRKFQLLEYRSDLKIVDIRGNIDTRINKMLTENLDGIVLAAAGINRLGFESCEAYRILPLDKEVVIPSPGQGILGIQVHVKRPEVLELFRSIAHYETNIQSFVERDFLKTLNGSCHVPIGAYCEIEDEDLIVRGIYGDEDGKKISKKVVKGSLEDKAFIGSSLAKALLEEVKD</sequence>
<dbReference type="EC" id="2.5.1.61" evidence="8"/>
<dbReference type="PROSITE" id="PS00533">
    <property type="entry name" value="PORPHOBILINOGEN_DEAM"/>
    <property type="match status" value="1"/>
</dbReference>
<comment type="caution">
    <text evidence="11">The sequence shown here is derived from an EMBL/GenBank/DDBJ whole genome shotgun (WGS) entry which is preliminary data.</text>
</comment>
<dbReference type="PANTHER" id="PTHR11557:SF0">
    <property type="entry name" value="PORPHOBILINOGEN DEAMINASE"/>
    <property type="match status" value="1"/>
</dbReference>
<comment type="similarity">
    <text evidence="3 8">Belongs to the HMBS family.</text>
</comment>
<evidence type="ECO:0000256" key="2">
    <source>
        <dbReference type="ARBA" id="ARBA00004735"/>
    </source>
</evidence>
<gene>
    <name evidence="8" type="primary">hemC</name>
    <name evidence="11" type="ORF">EDC18_10646</name>
</gene>
<evidence type="ECO:0000256" key="7">
    <source>
        <dbReference type="ARBA" id="ARBA00048169"/>
    </source>
</evidence>
<dbReference type="Proteomes" id="UP000294902">
    <property type="component" value="Unassembled WGS sequence"/>
</dbReference>
<comment type="miscellaneous">
    <text evidence="8">The porphobilinogen subunits are added to the dipyrromethane group.</text>
</comment>
<dbReference type="SUPFAM" id="SSF54782">
    <property type="entry name" value="Porphobilinogen deaminase (hydroxymethylbilane synthase), C-terminal domain"/>
    <property type="match status" value="1"/>
</dbReference>
<evidence type="ECO:0000256" key="6">
    <source>
        <dbReference type="ARBA" id="ARBA00023244"/>
    </source>
</evidence>
<comment type="function">
    <text evidence="1 8">Tetrapolymerization of the monopyrrole PBG into the hydroxymethylbilane pre-uroporphyrinogen in several discrete steps.</text>
</comment>
<dbReference type="EMBL" id="SMAL01000006">
    <property type="protein sequence ID" value="TCT14250.1"/>
    <property type="molecule type" value="Genomic_DNA"/>
</dbReference>
<accession>A0A4R3MJF8</accession>
<organism evidence="11 12">
    <name type="scientific">Natranaerovirga pectinivora</name>
    <dbReference type="NCBI Taxonomy" id="682400"/>
    <lineage>
        <taxon>Bacteria</taxon>
        <taxon>Bacillati</taxon>
        <taxon>Bacillota</taxon>
        <taxon>Clostridia</taxon>
        <taxon>Lachnospirales</taxon>
        <taxon>Natranaerovirgaceae</taxon>
        <taxon>Natranaerovirga</taxon>
    </lineage>
</organism>
<dbReference type="Pfam" id="PF03900">
    <property type="entry name" value="Porphobil_deamC"/>
    <property type="match status" value="1"/>
</dbReference>
<dbReference type="PRINTS" id="PR00151">
    <property type="entry name" value="PORPHBDMNASE"/>
</dbReference>
<keyword evidence="5 8" id="KW-0808">Transferase</keyword>
<dbReference type="PANTHER" id="PTHR11557">
    <property type="entry name" value="PORPHOBILINOGEN DEAMINASE"/>
    <property type="match status" value="1"/>
</dbReference>
<dbReference type="HAMAP" id="MF_00260">
    <property type="entry name" value="Porphobil_deam"/>
    <property type="match status" value="1"/>
</dbReference>
<dbReference type="InterPro" id="IPR022418">
    <property type="entry name" value="Porphobilinogen_deaminase_C"/>
</dbReference>
<dbReference type="GO" id="GO:0004418">
    <property type="term" value="F:hydroxymethylbilane synthase activity"/>
    <property type="evidence" value="ECO:0007669"/>
    <property type="project" value="UniProtKB-UniRule"/>
</dbReference>
<feature type="modified residue" description="S-(dipyrrolylmethanemethyl)cysteine" evidence="8">
    <location>
        <position position="243"/>
    </location>
</feature>
<dbReference type="GO" id="GO:0005737">
    <property type="term" value="C:cytoplasm"/>
    <property type="evidence" value="ECO:0007669"/>
    <property type="project" value="UniProtKB-UniRule"/>
</dbReference>
<protein>
    <recommendedName>
        <fullName evidence="8">Porphobilinogen deaminase</fullName>
        <shortName evidence="8">PBG</shortName>
        <ecNumber evidence="8">2.5.1.61</ecNumber>
    </recommendedName>
    <alternativeName>
        <fullName evidence="8">Hydroxymethylbilane synthase</fullName>
        <shortName evidence="8">HMBS</shortName>
    </alternativeName>
    <alternativeName>
        <fullName evidence="8">Pre-uroporphyrinogen synthase</fullName>
    </alternativeName>
</protein>
<comment type="pathway">
    <text evidence="2">Porphyrin-containing compound metabolism; protoporphyrin-IX biosynthesis; coproporphyrinogen-III from 5-aminolevulinate: step 2/4.</text>
</comment>
<evidence type="ECO:0000313" key="11">
    <source>
        <dbReference type="EMBL" id="TCT14250.1"/>
    </source>
</evidence>
<evidence type="ECO:0000256" key="8">
    <source>
        <dbReference type="HAMAP-Rule" id="MF_00260"/>
    </source>
</evidence>
<proteinExistence type="inferred from homology"/>
<dbReference type="Pfam" id="PF01379">
    <property type="entry name" value="Porphobil_deam"/>
    <property type="match status" value="1"/>
</dbReference>
<dbReference type="FunFam" id="3.40.190.10:FF:000005">
    <property type="entry name" value="Porphobilinogen deaminase"/>
    <property type="match status" value="1"/>
</dbReference>
<dbReference type="GO" id="GO:0006782">
    <property type="term" value="P:protoporphyrinogen IX biosynthetic process"/>
    <property type="evidence" value="ECO:0007669"/>
    <property type="project" value="UniProtKB-UniRule"/>
</dbReference>
<keyword evidence="12" id="KW-1185">Reference proteome</keyword>
<comment type="catalytic activity">
    <reaction evidence="7 8">
        <text>4 porphobilinogen + H2O = hydroxymethylbilane + 4 NH4(+)</text>
        <dbReference type="Rhea" id="RHEA:13185"/>
        <dbReference type="ChEBI" id="CHEBI:15377"/>
        <dbReference type="ChEBI" id="CHEBI:28938"/>
        <dbReference type="ChEBI" id="CHEBI:57845"/>
        <dbReference type="ChEBI" id="CHEBI:58126"/>
        <dbReference type="EC" id="2.5.1.61"/>
    </reaction>
</comment>
<evidence type="ECO:0000313" key="12">
    <source>
        <dbReference type="Proteomes" id="UP000294902"/>
    </source>
</evidence>
<comment type="cofactor">
    <cofactor evidence="8">
        <name>dipyrromethane</name>
        <dbReference type="ChEBI" id="CHEBI:60342"/>
    </cofactor>
    <text evidence="8">Binds 1 dipyrromethane group covalently.</text>
</comment>
<evidence type="ECO:0000256" key="5">
    <source>
        <dbReference type="ARBA" id="ARBA00022679"/>
    </source>
</evidence>
<dbReference type="InterPro" id="IPR000860">
    <property type="entry name" value="HemC"/>
</dbReference>
<dbReference type="InterPro" id="IPR022419">
    <property type="entry name" value="Porphobilin_deaminase_cofac_BS"/>
</dbReference>
<dbReference type="SUPFAM" id="SSF53850">
    <property type="entry name" value="Periplasmic binding protein-like II"/>
    <property type="match status" value="1"/>
</dbReference>
<reference evidence="11 12" key="1">
    <citation type="submission" date="2019-03" db="EMBL/GenBank/DDBJ databases">
        <title>Genomic Encyclopedia of Type Strains, Phase IV (KMG-IV): sequencing the most valuable type-strain genomes for metagenomic binning, comparative biology and taxonomic classification.</title>
        <authorList>
            <person name="Goeker M."/>
        </authorList>
    </citation>
    <scope>NUCLEOTIDE SEQUENCE [LARGE SCALE GENOMIC DNA]</scope>
    <source>
        <strain evidence="11 12">DSM 24629</strain>
    </source>
</reference>
<evidence type="ECO:0000259" key="10">
    <source>
        <dbReference type="Pfam" id="PF03900"/>
    </source>
</evidence>
<dbReference type="InterPro" id="IPR036803">
    <property type="entry name" value="Porphobilinogen_deaminase_C_sf"/>
</dbReference>
<dbReference type="NCBIfam" id="TIGR00212">
    <property type="entry name" value="hemC"/>
    <property type="match status" value="1"/>
</dbReference>